<evidence type="ECO:0000313" key="3">
    <source>
        <dbReference type="EMBL" id="KEZ21189.1"/>
    </source>
</evidence>
<name>A0A084ET97_SPHYA</name>
<proteinExistence type="predicted"/>
<evidence type="ECO:0000259" key="2">
    <source>
        <dbReference type="Pfam" id="PF15608"/>
    </source>
</evidence>
<dbReference type="Pfam" id="PF15608">
    <property type="entry name" value="PELOTA_1"/>
    <property type="match status" value="1"/>
</dbReference>
<dbReference type="InterPro" id="IPR028157">
    <property type="entry name" value="PELOTA_dom"/>
</dbReference>
<dbReference type="InterPro" id="IPR048336">
    <property type="entry name" value="StiP-like"/>
</dbReference>
<feature type="domain" description="PELOTA RNA-binding" evidence="2">
    <location>
        <begin position="291"/>
        <end position="366"/>
    </location>
</feature>
<dbReference type="eggNOG" id="COG1358">
    <property type="taxonomic scope" value="Bacteria"/>
</dbReference>
<comment type="caution">
    <text evidence="3">The sequence shown here is derived from an EMBL/GenBank/DDBJ whole genome shotgun (WGS) entry which is preliminary data.</text>
</comment>
<dbReference type="Pfam" id="PF11202">
    <property type="entry name" value="StiP"/>
    <property type="match status" value="1"/>
</dbReference>
<dbReference type="RefSeq" id="WP_051886581.1">
    <property type="nucleotide sequence ID" value="NZ_JGVR01000002.1"/>
</dbReference>
<dbReference type="InterPro" id="IPR011215">
    <property type="entry name" value="StiP_N"/>
</dbReference>
<gene>
    <name evidence="3" type="ORF">CP98_00639</name>
</gene>
<accession>A0A084ET97</accession>
<dbReference type="AlphaFoldDB" id="A0A084ET97"/>
<dbReference type="PIRSF" id="PIRSF020979">
    <property type="entry name" value="UCP020979"/>
    <property type="match status" value="1"/>
</dbReference>
<evidence type="ECO:0000313" key="4">
    <source>
        <dbReference type="Proteomes" id="UP000028534"/>
    </source>
</evidence>
<sequence>MTGSTKTAFPPDISQPHFSGSFDPRDVHILLKPSAIQHVDVAEKERMIQSGIKHYSEMLSAEKVPDSRYMTLYHAALERNAGRLRSDIETLALGITARPETERTCVIISLARAGTPIGVLLKRALERLGIVAYHYSISIIRGRGIDRNALQYIFDRHGAKQAIFLDGWTGKGAIRQELDKSVEETGLGFQPFLVVVADPAGQASLAATTEDYVIPSGLLNGIVSGLISRSVLTRELVGPDDFHACLFQQEHRQYDITNAFLSAIEAAPVESSLTQWSLAIASNAKTRCQSLLDDLMRECGINDVNRIKPGIAEATRAILRRVPDKVFVRDMADPEIQHMRHLAAQSGVDIVERDLLNYRAVSIIKKLGGDQE</sequence>
<dbReference type="EMBL" id="JGVR01000002">
    <property type="protein sequence ID" value="KEZ21189.1"/>
    <property type="molecule type" value="Genomic_DNA"/>
</dbReference>
<organism evidence="3 4">
    <name type="scientific">Sphingobium yanoikuyae</name>
    <name type="common">Sphingomonas yanoikuyae</name>
    <dbReference type="NCBI Taxonomy" id="13690"/>
    <lineage>
        <taxon>Bacteria</taxon>
        <taxon>Pseudomonadati</taxon>
        <taxon>Pseudomonadota</taxon>
        <taxon>Alphaproteobacteria</taxon>
        <taxon>Sphingomonadales</taxon>
        <taxon>Sphingomonadaceae</taxon>
        <taxon>Sphingobium</taxon>
    </lineage>
</organism>
<evidence type="ECO:0000259" key="1">
    <source>
        <dbReference type="Pfam" id="PF11202"/>
    </source>
</evidence>
<protein>
    <submittedName>
        <fullName evidence="3">Uncharacterized protein</fullName>
    </submittedName>
</protein>
<dbReference type="Proteomes" id="UP000028534">
    <property type="component" value="Unassembled WGS sequence"/>
</dbReference>
<reference evidence="3 4" key="1">
    <citation type="submission" date="2014-03" db="EMBL/GenBank/DDBJ databases">
        <title>Genome sequence of Sphingobium yanoikuyae B1.</title>
        <authorList>
            <person name="Gan H.M."/>
            <person name="Gan H.Y."/>
            <person name="Savka M.A."/>
        </authorList>
    </citation>
    <scope>NUCLEOTIDE SEQUENCE [LARGE SCALE GENOMIC DNA]</scope>
    <source>
        <strain evidence="3 4">B1</strain>
    </source>
</reference>
<feature type="domain" description="Cysteine protease StiP N-terminal" evidence="1">
    <location>
        <begin position="20"/>
        <end position="264"/>
    </location>
</feature>
<dbReference type="PATRIC" id="fig|13690.10.peg.666"/>